<evidence type="ECO:0000313" key="3">
    <source>
        <dbReference type="EMBL" id="DAE21544.1"/>
    </source>
</evidence>
<evidence type="ECO:0000256" key="2">
    <source>
        <dbReference type="SAM" id="MobiDB-lite"/>
    </source>
</evidence>
<keyword evidence="1" id="KW-0175">Coiled coil</keyword>
<reference evidence="3" key="1">
    <citation type="journal article" date="2021" name="Proc. Natl. Acad. Sci. U.S.A.">
        <title>A Catalog of Tens of Thousands of Viruses from Human Metagenomes Reveals Hidden Associations with Chronic Diseases.</title>
        <authorList>
            <person name="Tisza M.J."/>
            <person name="Buck C.B."/>
        </authorList>
    </citation>
    <scope>NUCLEOTIDE SEQUENCE</scope>
    <source>
        <strain evidence="3">CtgXL3</strain>
    </source>
</reference>
<protein>
    <recommendedName>
        <fullName evidence="4">Scaffolding protein</fullName>
    </recommendedName>
</protein>
<evidence type="ECO:0000256" key="1">
    <source>
        <dbReference type="SAM" id="Coils"/>
    </source>
</evidence>
<organism evidence="3">
    <name type="scientific">Myoviridae sp. ctgXL3</name>
    <dbReference type="NCBI Taxonomy" id="2826681"/>
    <lineage>
        <taxon>Viruses</taxon>
        <taxon>Duplodnaviria</taxon>
        <taxon>Heunggongvirae</taxon>
        <taxon>Uroviricota</taxon>
        <taxon>Caudoviricetes</taxon>
    </lineage>
</organism>
<name>A0A8S5QR40_9CAUD</name>
<evidence type="ECO:0008006" key="4">
    <source>
        <dbReference type="Google" id="ProtNLM"/>
    </source>
</evidence>
<accession>A0A8S5QR40</accession>
<feature type="region of interest" description="Disordered" evidence="2">
    <location>
        <begin position="204"/>
        <end position="243"/>
    </location>
</feature>
<feature type="coiled-coil region" evidence="1">
    <location>
        <begin position="81"/>
        <end position="145"/>
    </location>
</feature>
<sequence>MEVEVKMYKGLVQKAEDTVKRLIDKLVVGMTLDVFAEGEEPAKTEPPADPAPVTAPAPSVDIAALIAQVRTEEKNKLYPQITKLKEEVAKYKGLYETVTAEKVELGKEVKALKEKLEGVEDPELIQTLNAKIAELEGKLAEKPDETAIRAEIRAELEKEQEVKDYIKKVKDENSNVLLSVFADNIKGTTVEEVDTALADAIEKSKKTRKDLGLPEEGTATKKTNTKKQTTEQPPVANPQVTTTSPAVALSVLKNMDVRSDEYKEYRKKMGFK</sequence>
<dbReference type="EMBL" id="BK015712">
    <property type="protein sequence ID" value="DAE21544.1"/>
    <property type="molecule type" value="Genomic_DNA"/>
</dbReference>
<proteinExistence type="predicted"/>